<name>A0A935UJA6_9PROT</name>
<dbReference type="EMBL" id="JADJMH010000038">
    <property type="protein sequence ID" value="MBK7677589.1"/>
    <property type="molecule type" value="Genomic_DNA"/>
</dbReference>
<organism evidence="1 2">
    <name type="scientific">Candidatus Accumulibacter proximus</name>
    <dbReference type="NCBI Taxonomy" id="2954385"/>
    <lineage>
        <taxon>Bacteria</taxon>
        <taxon>Pseudomonadati</taxon>
        <taxon>Pseudomonadota</taxon>
        <taxon>Betaproteobacteria</taxon>
        <taxon>Candidatus Accumulibacter</taxon>
    </lineage>
</organism>
<dbReference type="AlphaFoldDB" id="A0A935UJA6"/>
<gene>
    <name evidence="1" type="ORF">IPJ27_24170</name>
</gene>
<evidence type="ECO:0000313" key="1">
    <source>
        <dbReference type="EMBL" id="MBK7677589.1"/>
    </source>
</evidence>
<proteinExistence type="predicted"/>
<dbReference type="Proteomes" id="UP000697998">
    <property type="component" value="Unassembled WGS sequence"/>
</dbReference>
<protein>
    <submittedName>
        <fullName evidence="1">Uncharacterized protein</fullName>
    </submittedName>
</protein>
<evidence type="ECO:0000313" key="2">
    <source>
        <dbReference type="Proteomes" id="UP000697998"/>
    </source>
</evidence>
<sequence length="91" mass="10628">MNSSDEFIEVDLHADEKKLILELAGFWVTDEMTQADLKNGRKKWIRFRPHVVSDVIGELSYHYNRCRSANKSQLLDELISHLEVTLLASRR</sequence>
<accession>A0A935UJA6</accession>
<reference evidence="1 2" key="1">
    <citation type="submission" date="2020-10" db="EMBL/GenBank/DDBJ databases">
        <title>Connecting structure to function with the recovery of over 1000 high-quality activated sludge metagenome-assembled genomes encoding full-length rRNA genes using long-read sequencing.</title>
        <authorList>
            <person name="Singleton C.M."/>
            <person name="Petriglieri F."/>
            <person name="Kristensen J.M."/>
            <person name="Kirkegaard R.H."/>
            <person name="Michaelsen T.Y."/>
            <person name="Andersen M.H."/>
            <person name="Karst S.M."/>
            <person name="Dueholm M.S."/>
            <person name="Nielsen P.H."/>
            <person name="Albertsen M."/>
        </authorList>
    </citation>
    <scope>NUCLEOTIDE SEQUENCE [LARGE SCALE GENOMIC DNA]</scope>
    <source>
        <strain evidence="1">EsbW_18-Q3-R4-48_BATAC.285</strain>
    </source>
</reference>
<comment type="caution">
    <text evidence="1">The sequence shown here is derived from an EMBL/GenBank/DDBJ whole genome shotgun (WGS) entry which is preliminary data.</text>
</comment>